<gene>
    <name evidence="4" type="ORF">KL86DYS1_31146</name>
</gene>
<dbReference type="AlphaFoldDB" id="A0A212K1N2"/>
<keyword evidence="1" id="KW-0812">Transmembrane</keyword>
<dbReference type="InterPro" id="IPR006860">
    <property type="entry name" value="FecR"/>
</dbReference>
<dbReference type="Pfam" id="PF16344">
    <property type="entry name" value="FecR_C"/>
    <property type="match status" value="1"/>
</dbReference>
<evidence type="ECO:0008006" key="5">
    <source>
        <dbReference type="Google" id="ProtNLM"/>
    </source>
</evidence>
<protein>
    <recommendedName>
        <fullName evidence="5">FecR protein domain-containing protein</fullName>
    </recommendedName>
</protein>
<dbReference type="RefSeq" id="WP_296943556.1">
    <property type="nucleotide sequence ID" value="NZ_LT599032.1"/>
</dbReference>
<reference evidence="4" key="1">
    <citation type="submission" date="2016-04" db="EMBL/GenBank/DDBJ databases">
        <authorList>
            <person name="Evans L.H."/>
            <person name="Alamgir A."/>
            <person name="Owens N."/>
            <person name="Weber N.D."/>
            <person name="Virtaneva K."/>
            <person name="Barbian K."/>
            <person name="Babar A."/>
            <person name="Rosenke K."/>
        </authorList>
    </citation>
    <scope>NUCLEOTIDE SEQUENCE</scope>
    <source>
        <strain evidence="4">86-1</strain>
    </source>
</reference>
<feature type="domain" description="Protein FecR C-terminal" evidence="3">
    <location>
        <begin position="332"/>
        <end position="397"/>
    </location>
</feature>
<organism evidence="4">
    <name type="scientific">uncultured Dysgonomonas sp</name>
    <dbReference type="NCBI Taxonomy" id="206096"/>
    <lineage>
        <taxon>Bacteria</taxon>
        <taxon>Pseudomonadati</taxon>
        <taxon>Bacteroidota</taxon>
        <taxon>Bacteroidia</taxon>
        <taxon>Bacteroidales</taxon>
        <taxon>Dysgonomonadaceae</taxon>
        <taxon>Dysgonomonas</taxon>
        <taxon>environmental samples</taxon>
    </lineage>
</organism>
<dbReference type="InterPro" id="IPR012373">
    <property type="entry name" value="Ferrdict_sens_TM"/>
</dbReference>
<evidence type="ECO:0000259" key="3">
    <source>
        <dbReference type="Pfam" id="PF16344"/>
    </source>
</evidence>
<feature type="transmembrane region" description="Helical" evidence="1">
    <location>
        <begin position="102"/>
        <end position="123"/>
    </location>
</feature>
<keyword evidence="1" id="KW-1133">Transmembrane helix</keyword>
<name>A0A212K1N2_9BACT</name>
<keyword evidence="1" id="KW-0472">Membrane</keyword>
<dbReference type="Gene3D" id="3.55.50.30">
    <property type="match status" value="1"/>
</dbReference>
<dbReference type="InterPro" id="IPR032508">
    <property type="entry name" value="FecR_C"/>
</dbReference>
<sequence>MNEKSMPENTQKSDYLNYSFEDFLQDDFFISSVNEPSEESEIFWTDFQNRKPDNIQEYILAKQYLQSIAVQADPLSDDEISHMWNNISSHREENKKHKRGKLLFITIAVAASIAVLAISFPFLSNIFSDKNTSDIVAYADKNKVEVPDNSEIQLVISDNKTILLDEKEATITYEQNEIKTEKGVLEKEESVTIHQLIIPKGKRSVLTLSDGSKLWANAGSRVVYPSEFGKDKREIYVDGEIFVEVAKDASKPFFVRTKDMSVQALGTSFNVMAYESDALKRVVLVSGIVKVETKESKGAILNPNTMFQFQGGDEKIIPVEADAYISWIKGLYLFRNERLEVVFERLSRYYGIQIQCSPDAAIIRCSGKLDLKDNIEEIMKGLSFDGKIIYSQEGNVYKINKVQ</sequence>
<dbReference type="PANTHER" id="PTHR30273">
    <property type="entry name" value="PERIPLASMIC SIGNAL SENSOR AND SIGMA FACTOR ACTIVATOR FECR-RELATED"/>
    <property type="match status" value="1"/>
</dbReference>
<evidence type="ECO:0000259" key="2">
    <source>
        <dbReference type="Pfam" id="PF04773"/>
    </source>
</evidence>
<dbReference type="GO" id="GO:0016989">
    <property type="term" value="F:sigma factor antagonist activity"/>
    <property type="evidence" value="ECO:0007669"/>
    <property type="project" value="TreeGrafter"/>
</dbReference>
<evidence type="ECO:0000256" key="1">
    <source>
        <dbReference type="SAM" id="Phobius"/>
    </source>
</evidence>
<dbReference type="Pfam" id="PF04773">
    <property type="entry name" value="FecR"/>
    <property type="match status" value="1"/>
</dbReference>
<feature type="domain" description="FecR protein" evidence="2">
    <location>
        <begin position="199"/>
        <end position="290"/>
    </location>
</feature>
<accession>A0A212K1N2</accession>
<dbReference type="Gene3D" id="2.60.120.1440">
    <property type="match status" value="1"/>
</dbReference>
<proteinExistence type="predicted"/>
<dbReference type="PANTHER" id="PTHR30273:SF2">
    <property type="entry name" value="PROTEIN FECR"/>
    <property type="match status" value="1"/>
</dbReference>
<evidence type="ECO:0000313" key="4">
    <source>
        <dbReference type="EMBL" id="SBW05566.1"/>
    </source>
</evidence>
<dbReference type="EMBL" id="FLUM01000003">
    <property type="protein sequence ID" value="SBW05566.1"/>
    <property type="molecule type" value="Genomic_DNA"/>
</dbReference>